<dbReference type="InterPro" id="IPR036890">
    <property type="entry name" value="HATPase_C_sf"/>
</dbReference>
<dbReference type="SMART" id="SM00388">
    <property type="entry name" value="HisKA"/>
    <property type="match status" value="1"/>
</dbReference>
<dbReference type="EC" id="2.7.13.3" evidence="3"/>
<dbReference type="RefSeq" id="WP_197003851.1">
    <property type="nucleotide sequence ID" value="NZ_BONS01000022.1"/>
</dbReference>
<evidence type="ECO:0000256" key="8">
    <source>
        <dbReference type="ARBA" id="ARBA00022741"/>
    </source>
</evidence>
<dbReference type="EMBL" id="JADOUF010000001">
    <property type="protein sequence ID" value="MBG6136937.1"/>
    <property type="molecule type" value="Genomic_DNA"/>
</dbReference>
<dbReference type="Pfam" id="PF00512">
    <property type="entry name" value="HisKA"/>
    <property type="match status" value="1"/>
</dbReference>
<keyword evidence="4" id="KW-1003">Cell membrane</keyword>
<dbReference type="SMART" id="SM00304">
    <property type="entry name" value="HAMP"/>
    <property type="match status" value="1"/>
</dbReference>
<keyword evidence="6" id="KW-0808">Transferase</keyword>
<feature type="domain" description="Histidine kinase" evidence="14">
    <location>
        <begin position="231"/>
        <end position="429"/>
    </location>
</feature>
<dbReference type="GO" id="GO:0000155">
    <property type="term" value="F:phosphorelay sensor kinase activity"/>
    <property type="evidence" value="ECO:0007669"/>
    <property type="project" value="InterPro"/>
</dbReference>
<dbReference type="PROSITE" id="PS50885">
    <property type="entry name" value="HAMP"/>
    <property type="match status" value="1"/>
</dbReference>
<feature type="domain" description="HAMP" evidence="15">
    <location>
        <begin position="171"/>
        <end position="223"/>
    </location>
</feature>
<comment type="catalytic activity">
    <reaction evidence="1">
        <text>ATP + protein L-histidine = ADP + protein N-phospho-L-histidine.</text>
        <dbReference type="EC" id="2.7.13.3"/>
    </reaction>
</comment>
<sequence length="436" mass="45243">MRRRFMWVTLAATALVIVVFAVPMAWFAHHTAGERALGDARRDADAIAAVLRVTTDPKEVSEALAAMPAGSERRVVVLLPSGMSIGARSSPMVDPALAGAAARGRPATVAVEGGYVLLRPVTVADGGVAVAEVYVPDADAAWRVRTAWLGLLGLGTLLLAASALLADRLARQVVRSSVDLALAAERLGAGDLEVRVDPAGPPEIHTAGVAFNAMAARITALLAMERELVADLSHRLRTPLTVLRLNAESLPAGSARDRVVEATASLGREVDAIVARARRPLVVEESGSCDLAGVVADRIAFWAVLAEDQGRRRHESGLDTPLYVPVPASTVQEVLDVVLGNVFHHTPPGTTYHVGLRRIGDAVELAVEDAGPGIRAPELALVRGNSGAHSTGLGLDIAQRLAGTCGGRLTVTSSALGGARVALTLPTVSRPAAGPA</sequence>
<dbReference type="InterPro" id="IPR003660">
    <property type="entry name" value="HAMP_dom"/>
</dbReference>
<reference evidence="16" key="1">
    <citation type="submission" date="2020-11" db="EMBL/GenBank/DDBJ databases">
        <title>Sequencing the genomes of 1000 actinobacteria strains.</title>
        <authorList>
            <person name="Klenk H.-P."/>
        </authorList>
    </citation>
    <scope>NUCLEOTIDE SEQUENCE</scope>
    <source>
        <strain evidence="16">DSM 45356</strain>
    </source>
</reference>
<keyword evidence="8" id="KW-0547">Nucleotide-binding</keyword>
<accession>A0A8J7KWT7</accession>
<dbReference type="InterPro" id="IPR003594">
    <property type="entry name" value="HATPase_dom"/>
</dbReference>
<evidence type="ECO:0000259" key="14">
    <source>
        <dbReference type="PROSITE" id="PS50109"/>
    </source>
</evidence>
<dbReference type="AlphaFoldDB" id="A0A8J7KWT7"/>
<feature type="transmembrane region" description="Helical" evidence="13">
    <location>
        <begin position="147"/>
        <end position="166"/>
    </location>
</feature>
<keyword evidence="5" id="KW-0597">Phosphoprotein</keyword>
<dbReference type="InterPro" id="IPR005467">
    <property type="entry name" value="His_kinase_dom"/>
</dbReference>
<dbReference type="GO" id="GO:0005524">
    <property type="term" value="F:ATP binding"/>
    <property type="evidence" value="ECO:0007669"/>
    <property type="project" value="UniProtKB-KW"/>
</dbReference>
<evidence type="ECO:0000256" key="5">
    <source>
        <dbReference type="ARBA" id="ARBA00022553"/>
    </source>
</evidence>
<comment type="caution">
    <text evidence="16">The sequence shown here is derived from an EMBL/GenBank/DDBJ whole genome shotgun (WGS) entry which is preliminary data.</text>
</comment>
<comment type="subcellular location">
    <subcellularLocation>
        <location evidence="2">Cell membrane</location>
        <topology evidence="2">Multi-pass membrane protein</topology>
    </subcellularLocation>
</comment>
<dbReference type="Pfam" id="PF00672">
    <property type="entry name" value="HAMP"/>
    <property type="match status" value="1"/>
</dbReference>
<keyword evidence="10" id="KW-0067">ATP-binding</keyword>
<evidence type="ECO:0000256" key="9">
    <source>
        <dbReference type="ARBA" id="ARBA00022777"/>
    </source>
</evidence>
<dbReference type="InterPro" id="IPR050980">
    <property type="entry name" value="2C_sensor_his_kinase"/>
</dbReference>
<evidence type="ECO:0000256" key="3">
    <source>
        <dbReference type="ARBA" id="ARBA00012438"/>
    </source>
</evidence>
<evidence type="ECO:0000256" key="12">
    <source>
        <dbReference type="ARBA" id="ARBA00023012"/>
    </source>
</evidence>
<dbReference type="InterPro" id="IPR036097">
    <property type="entry name" value="HisK_dim/P_sf"/>
</dbReference>
<keyword evidence="12" id="KW-0902">Two-component regulatory system</keyword>
<evidence type="ECO:0000256" key="13">
    <source>
        <dbReference type="SAM" id="Phobius"/>
    </source>
</evidence>
<evidence type="ECO:0000259" key="15">
    <source>
        <dbReference type="PROSITE" id="PS50885"/>
    </source>
</evidence>
<dbReference type="SUPFAM" id="SSF47384">
    <property type="entry name" value="Homodimeric domain of signal transducing histidine kinase"/>
    <property type="match status" value="1"/>
</dbReference>
<protein>
    <recommendedName>
        <fullName evidence="3">histidine kinase</fullName>
        <ecNumber evidence="3">2.7.13.3</ecNumber>
    </recommendedName>
</protein>
<dbReference type="CDD" id="cd00082">
    <property type="entry name" value="HisKA"/>
    <property type="match status" value="1"/>
</dbReference>
<dbReference type="Gene3D" id="3.30.565.10">
    <property type="entry name" value="Histidine kinase-like ATPase, C-terminal domain"/>
    <property type="match status" value="1"/>
</dbReference>
<evidence type="ECO:0000256" key="4">
    <source>
        <dbReference type="ARBA" id="ARBA00022475"/>
    </source>
</evidence>
<keyword evidence="17" id="KW-1185">Reference proteome</keyword>
<dbReference type="GO" id="GO:0005886">
    <property type="term" value="C:plasma membrane"/>
    <property type="evidence" value="ECO:0007669"/>
    <property type="project" value="UniProtKB-SubCell"/>
</dbReference>
<keyword evidence="13" id="KW-0472">Membrane</keyword>
<evidence type="ECO:0000313" key="17">
    <source>
        <dbReference type="Proteomes" id="UP000622552"/>
    </source>
</evidence>
<keyword evidence="9 16" id="KW-0418">Kinase</keyword>
<dbReference type="SUPFAM" id="SSF55874">
    <property type="entry name" value="ATPase domain of HSP90 chaperone/DNA topoisomerase II/histidine kinase"/>
    <property type="match status" value="1"/>
</dbReference>
<evidence type="ECO:0000256" key="10">
    <source>
        <dbReference type="ARBA" id="ARBA00022840"/>
    </source>
</evidence>
<name>A0A8J7KWT7_9ACTN</name>
<dbReference type="Pfam" id="PF02518">
    <property type="entry name" value="HATPase_c"/>
    <property type="match status" value="1"/>
</dbReference>
<organism evidence="16 17">
    <name type="scientific">Longispora fulva</name>
    <dbReference type="NCBI Taxonomy" id="619741"/>
    <lineage>
        <taxon>Bacteria</taxon>
        <taxon>Bacillati</taxon>
        <taxon>Actinomycetota</taxon>
        <taxon>Actinomycetes</taxon>
        <taxon>Micromonosporales</taxon>
        <taxon>Micromonosporaceae</taxon>
        <taxon>Longispora</taxon>
    </lineage>
</organism>
<gene>
    <name evidence="16" type="ORF">IW245_003131</name>
</gene>
<keyword evidence="11 13" id="KW-1133">Transmembrane helix</keyword>
<dbReference type="SMART" id="SM00387">
    <property type="entry name" value="HATPase_c"/>
    <property type="match status" value="1"/>
</dbReference>
<dbReference type="PANTHER" id="PTHR44936:SF9">
    <property type="entry name" value="SENSOR PROTEIN CREC"/>
    <property type="match status" value="1"/>
</dbReference>
<keyword evidence="7 13" id="KW-0812">Transmembrane</keyword>
<proteinExistence type="predicted"/>
<evidence type="ECO:0000256" key="6">
    <source>
        <dbReference type="ARBA" id="ARBA00022679"/>
    </source>
</evidence>
<dbReference type="PANTHER" id="PTHR44936">
    <property type="entry name" value="SENSOR PROTEIN CREC"/>
    <property type="match status" value="1"/>
</dbReference>
<dbReference type="Proteomes" id="UP000622552">
    <property type="component" value="Unassembled WGS sequence"/>
</dbReference>
<dbReference type="CDD" id="cd06225">
    <property type="entry name" value="HAMP"/>
    <property type="match status" value="1"/>
</dbReference>
<dbReference type="Gene3D" id="1.10.287.130">
    <property type="match status" value="1"/>
</dbReference>
<evidence type="ECO:0000256" key="7">
    <source>
        <dbReference type="ARBA" id="ARBA00022692"/>
    </source>
</evidence>
<dbReference type="PROSITE" id="PS50109">
    <property type="entry name" value="HIS_KIN"/>
    <property type="match status" value="1"/>
</dbReference>
<evidence type="ECO:0000256" key="11">
    <source>
        <dbReference type="ARBA" id="ARBA00022989"/>
    </source>
</evidence>
<dbReference type="InterPro" id="IPR003661">
    <property type="entry name" value="HisK_dim/P_dom"/>
</dbReference>
<evidence type="ECO:0000313" key="16">
    <source>
        <dbReference type="EMBL" id="MBG6136937.1"/>
    </source>
</evidence>
<evidence type="ECO:0000256" key="1">
    <source>
        <dbReference type="ARBA" id="ARBA00000085"/>
    </source>
</evidence>
<evidence type="ECO:0000256" key="2">
    <source>
        <dbReference type="ARBA" id="ARBA00004651"/>
    </source>
</evidence>